<evidence type="ECO:0000313" key="2">
    <source>
        <dbReference type="EMBL" id="PBK70147.1"/>
    </source>
</evidence>
<keyword evidence="1" id="KW-1133">Transmembrane helix</keyword>
<proteinExistence type="predicted"/>
<reference evidence="3" key="1">
    <citation type="journal article" date="2017" name="Nat. Ecol. Evol.">
        <title>Genome expansion and lineage-specific genetic innovations in the forest pathogenic fungi Armillaria.</title>
        <authorList>
            <person name="Sipos G."/>
            <person name="Prasanna A.N."/>
            <person name="Walter M.C."/>
            <person name="O'Connor E."/>
            <person name="Balint B."/>
            <person name="Krizsan K."/>
            <person name="Kiss B."/>
            <person name="Hess J."/>
            <person name="Varga T."/>
            <person name="Slot J."/>
            <person name="Riley R."/>
            <person name="Boka B."/>
            <person name="Rigling D."/>
            <person name="Barry K."/>
            <person name="Lee J."/>
            <person name="Mihaltcheva S."/>
            <person name="LaButti K."/>
            <person name="Lipzen A."/>
            <person name="Waldron R."/>
            <person name="Moloney N.M."/>
            <person name="Sperisen C."/>
            <person name="Kredics L."/>
            <person name="Vagvoelgyi C."/>
            <person name="Patrignani A."/>
            <person name="Fitzpatrick D."/>
            <person name="Nagy I."/>
            <person name="Doyle S."/>
            <person name="Anderson J.B."/>
            <person name="Grigoriev I.V."/>
            <person name="Gueldener U."/>
            <person name="Muensterkoetter M."/>
            <person name="Nagy L.G."/>
        </authorList>
    </citation>
    <scope>NUCLEOTIDE SEQUENCE [LARGE SCALE GENOMIC DNA]</scope>
    <source>
        <strain evidence="3">28-4</strain>
    </source>
</reference>
<evidence type="ECO:0000256" key="1">
    <source>
        <dbReference type="SAM" id="Phobius"/>
    </source>
</evidence>
<feature type="transmembrane region" description="Helical" evidence="1">
    <location>
        <begin position="53"/>
        <end position="72"/>
    </location>
</feature>
<dbReference type="EMBL" id="KZ293427">
    <property type="protein sequence ID" value="PBK70147.1"/>
    <property type="molecule type" value="Genomic_DNA"/>
</dbReference>
<evidence type="ECO:0008006" key="4">
    <source>
        <dbReference type="Google" id="ProtNLM"/>
    </source>
</evidence>
<dbReference type="AlphaFoldDB" id="A0A2H3BZZ1"/>
<organism evidence="2 3">
    <name type="scientific">Armillaria solidipes</name>
    <dbReference type="NCBI Taxonomy" id="1076256"/>
    <lineage>
        <taxon>Eukaryota</taxon>
        <taxon>Fungi</taxon>
        <taxon>Dikarya</taxon>
        <taxon>Basidiomycota</taxon>
        <taxon>Agaricomycotina</taxon>
        <taxon>Agaricomycetes</taxon>
        <taxon>Agaricomycetidae</taxon>
        <taxon>Agaricales</taxon>
        <taxon>Marasmiineae</taxon>
        <taxon>Physalacriaceae</taxon>
        <taxon>Armillaria</taxon>
    </lineage>
</organism>
<feature type="transmembrane region" description="Helical" evidence="1">
    <location>
        <begin position="169"/>
        <end position="191"/>
    </location>
</feature>
<keyword evidence="1" id="KW-0812">Transmembrane</keyword>
<dbReference type="Proteomes" id="UP000218334">
    <property type="component" value="Unassembled WGS sequence"/>
</dbReference>
<sequence length="212" mass="23717">MTHVFCLLHVYGDEKDCYKRPSKAPSLALSILLTHSRLLYDAVMSNTYAIHRVLAYAWLWAVAVVLLGLTGYRIHVTEDSFNNFYEPIIVELLVSACLAIIWAPIAGILVLGEHSASHKSSRFRSEMLGNFILWVMWLVGAVDTTNRILPGKNYCRPGKQCRILTTILAFSWIGWSFLTIIGTMGLMYYAYSSGQPAPTRDHEKAAEATGNS</sequence>
<name>A0A2H3BZZ1_9AGAR</name>
<accession>A0A2H3BZZ1</accession>
<keyword evidence="3" id="KW-1185">Reference proteome</keyword>
<feature type="transmembrane region" description="Helical" evidence="1">
    <location>
        <begin position="92"/>
        <end position="111"/>
    </location>
</feature>
<gene>
    <name evidence="2" type="ORF">ARMSODRAFT_956214</name>
</gene>
<dbReference type="STRING" id="1076256.A0A2H3BZZ1"/>
<evidence type="ECO:0000313" key="3">
    <source>
        <dbReference type="Proteomes" id="UP000218334"/>
    </source>
</evidence>
<protein>
    <recommendedName>
        <fullName evidence="4">MARVEL domain-containing protein</fullName>
    </recommendedName>
</protein>
<keyword evidence="1" id="KW-0472">Membrane</keyword>
<feature type="transmembrane region" description="Helical" evidence="1">
    <location>
        <begin position="131"/>
        <end position="149"/>
    </location>
</feature>